<feature type="domain" description="Apple" evidence="3">
    <location>
        <begin position="24"/>
        <end position="108"/>
    </location>
</feature>
<dbReference type="EMBL" id="CALNXJ010000001">
    <property type="protein sequence ID" value="CAH3031024.1"/>
    <property type="molecule type" value="Genomic_DNA"/>
</dbReference>
<evidence type="ECO:0000313" key="5">
    <source>
        <dbReference type="Proteomes" id="UP001159428"/>
    </source>
</evidence>
<keyword evidence="1" id="KW-1015">Disulfide bond</keyword>
<keyword evidence="2" id="KW-0732">Signal</keyword>
<dbReference type="GO" id="GO:0005615">
    <property type="term" value="C:extracellular space"/>
    <property type="evidence" value="ECO:0007669"/>
    <property type="project" value="TreeGrafter"/>
</dbReference>
<dbReference type="Proteomes" id="UP001159428">
    <property type="component" value="Unassembled WGS sequence"/>
</dbReference>
<evidence type="ECO:0000256" key="2">
    <source>
        <dbReference type="SAM" id="SignalP"/>
    </source>
</evidence>
<dbReference type="InterPro" id="IPR003609">
    <property type="entry name" value="Pan_app"/>
</dbReference>
<sequence length="329" mass="37977">MFSKKIIICFVLFSCYCYAHERSCQQYTESFDSLFYNRVLIGQVIKSLFTRGGILSCAHRCLSLPSCSSYNYQMSESDYGVCELNGGKEGDQENLVERAGYVFARQRKVTWLCLPPCRHAAAQRQSGYFYIQDNNCDKFKVYCDFTSEPGWAWTLVMSESLQNVGRPFTQRGLFKNEPMSPDVPNWEAYRLQFDRMKGLRSESTHWRITCSFDPASVVDYRDYVRAKFKDFDLLTHKSGGKKTCELVDYINVHGHDCKNCTAVWYQSAEYILAHKSYQNLCDFARAPGSIQVNGAHSEQNFGRYAFYNPNFRCTSNNSATTNYWFGSQV</sequence>
<dbReference type="PANTHER" id="PTHR16146">
    <property type="entry name" value="INTELECTIN"/>
    <property type="match status" value="1"/>
</dbReference>
<dbReference type="AlphaFoldDB" id="A0AAU9VIK6"/>
<evidence type="ECO:0000313" key="4">
    <source>
        <dbReference type="EMBL" id="CAH3031024.1"/>
    </source>
</evidence>
<dbReference type="GO" id="GO:0070492">
    <property type="term" value="F:oligosaccharide binding"/>
    <property type="evidence" value="ECO:0007669"/>
    <property type="project" value="TreeGrafter"/>
</dbReference>
<accession>A0AAU9VIK6</accession>
<protein>
    <recommendedName>
        <fullName evidence="3">Apple domain-containing protein</fullName>
    </recommendedName>
</protein>
<keyword evidence="5" id="KW-1185">Reference proteome</keyword>
<dbReference type="PROSITE" id="PS50948">
    <property type="entry name" value="PAN"/>
    <property type="match status" value="1"/>
</dbReference>
<reference evidence="4 5" key="1">
    <citation type="submission" date="2022-05" db="EMBL/GenBank/DDBJ databases">
        <authorList>
            <consortium name="Genoscope - CEA"/>
            <person name="William W."/>
        </authorList>
    </citation>
    <scope>NUCLEOTIDE SEQUENCE [LARGE SCALE GENOMIC DNA]</scope>
</reference>
<evidence type="ECO:0000256" key="1">
    <source>
        <dbReference type="ARBA" id="ARBA00023157"/>
    </source>
</evidence>
<feature type="signal peptide" evidence="2">
    <location>
        <begin position="1"/>
        <end position="19"/>
    </location>
</feature>
<name>A0AAU9VIK6_9CNID</name>
<comment type="caution">
    <text evidence="4">The sequence shown here is derived from an EMBL/GenBank/DDBJ whole genome shotgun (WGS) entry which is preliminary data.</text>
</comment>
<organism evidence="4 5">
    <name type="scientific">Pocillopora meandrina</name>
    <dbReference type="NCBI Taxonomy" id="46732"/>
    <lineage>
        <taxon>Eukaryota</taxon>
        <taxon>Metazoa</taxon>
        <taxon>Cnidaria</taxon>
        <taxon>Anthozoa</taxon>
        <taxon>Hexacorallia</taxon>
        <taxon>Scleractinia</taxon>
        <taxon>Astrocoeniina</taxon>
        <taxon>Pocilloporidae</taxon>
        <taxon>Pocillopora</taxon>
    </lineage>
</organism>
<dbReference type="PANTHER" id="PTHR16146:SF53">
    <property type="entry name" value="APPLE DOMAIN-CONTAINING PROTEIN"/>
    <property type="match status" value="1"/>
</dbReference>
<gene>
    <name evidence="4" type="ORF">PMEA_00000392</name>
</gene>
<evidence type="ECO:0000259" key="3">
    <source>
        <dbReference type="PROSITE" id="PS50948"/>
    </source>
</evidence>
<feature type="chain" id="PRO_5043527114" description="Apple domain-containing protein" evidence="2">
    <location>
        <begin position="20"/>
        <end position="329"/>
    </location>
</feature>
<proteinExistence type="predicted"/>